<feature type="domain" description="Remorin N-terminal" evidence="5">
    <location>
        <begin position="14"/>
        <end position="65"/>
    </location>
</feature>
<dbReference type="EMBL" id="CM029037">
    <property type="protein sequence ID" value="KAG2660176.1"/>
    <property type="molecule type" value="Genomic_DNA"/>
</dbReference>
<feature type="region of interest" description="Disordered" evidence="3">
    <location>
        <begin position="1"/>
        <end position="33"/>
    </location>
</feature>
<keyword evidence="7" id="KW-1185">Reference proteome</keyword>
<dbReference type="Pfam" id="PF03763">
    <property type="entry name" value="Remorin_C"/>
    <property type="match status" value="1"/>
</dbReference>
<dbReference type="InterPro" id="IPR005516">
    <property type="entry name" value="Remorin_C"/>
</dbReference>
<proteinExistence type="inferred from homology"/>
<reference evidence="6" key="1">
    <citation type="submission" date="2020-05" db="EMBL/GenBank/DDBJ databases">
        <title>WGS assembly of Panicum virgatum.</title>
        <authorList>
            <person name="Lovell J.T."/>
            <person name="Jenkins J."/>
            <person name="Shu S."/>
            <person name="Juenger T.E."/>
            <person name="Schmutz J."/>
        </authorList>
    </citation>
    <scope>NUCLEOTIDE SEQUENCE</scope>
    <source>
        <strain evidence="6">AP13</strain>
    </source>
</reference>
<organism evidence="6 7">
    <name type="scientific">Panicum virgatum</name>
    <name type="common">Blackwell switchgrass</name>
    <dbReference type="NCBI Taxonomy" id="38727"/>
    <lineage>
        <taxon>Eukaryota</taxon>
        <taxon>Viridiplantae</taxon>
        <taxon>Streptophyta</taxon>
        <taxon>Embryophyta</taxon>
        <taxon>Tracheophyta</taxon>
        <taxon>Spermatophyta</taxon>
        <taxon>Magnoliopsida</taxon>
        <taxon>Liliopsida</taxon>
        <taxon>Poales</taxon>
        <taxon>Poaceae</taxon>
        <taxon>PACMAD clade</taxon>
        <taxon>Panicoideae</taxon>
        <taxon>Panicodae</taxon>
        <taxon>Paniceae</taxon>
        <taxon>Panicinae</taxon>
        <taxon>Panicum</taxon>
        <taxon>Panicum sect. Hiantes</taxon>
    </lineage>
</organism>
<accession>A0A8T0XPZ9</accession>
<feature type="coiled-coil region" evidence="2">
    <location>
        <begin position="104"/>
        <end position="135"/>
    </location>
</feature>
<name>A0A8T0XPZ9_PANVG</name>
<feature type="domain" description="Remorin C-terminal" evidence="4">
    <location>
        <begin position="68"/>
        <end position="174"/>
    </location>
</feature>
<feature type="compositionally biased region" description="Low complexity" evidence="3">
    <location>
        <begin position="1"/>
        <end position="15"/>
    </location>
</feature>
<evidence type="ECO:0000256" key="2">
    <source>
        <dbReference type="SAM" id="Coils"/>
    </source>
</evidence>
<evidence type="ECO:0000259" key="5">
    <source>
        <dbReference type="Pfam" id="PF03766"/>
    </source>
</evidence>
<dbReference type="Pfam" id="PF03766">
    <property type="entry name" value="Remorin_N"/>
    <property type="match status" value="1"/>
</dbReference>
<evidence type="ECO:0000313" key="6">
    <source>
        <dbReference type="EMBL" id="KAG2660176.1"/>
    </source>
</evidence>
<evidence type="ECO:0000256" key="3">
    <source>
        <dbReference type="SAM" id="MobiDB-lite"/>
    </source>
</evidence>
<dbReference type="PANTHER" id="PTHR31775:SF39">
    <property type="entry name" value="REMORIN"/>
    <property type="match status" value="1"/>
</dbReference>
<evidence type="ECO:0000259" key="4">
    <source>
        <dbReference type="Pfam" id="PF03763"/>
    </source>
</evidence>
<protein>
    <recommendedName>
        <fullName evidence="8">Remorin</fullName>
    </recommendedName>
</protein>
<dbReference type="InterPro" id="IPR005518">
    <property type="entry name" value="Remorin_N"/>
</dbReference>
<dbReference type="AlphaFoldDB" id="A0A8T0XPZ9"/>
<dbReference type="Proteomes" id="UP000823388">
    <property type="component" value="Chromosome 1K"/>
</dbReference>
<sequence length="181" mass="19720">MAAEGPKQAEAAPAVAEEKAGVPAPGPPADDSKALVVADKVADKPSAEKDTPRNSNEKYIALAKVETEKRNSLIKAWEENEKAKAVNKAAKKVSTILSWENTKKAVVEAQLKNKEEALEKKKAEYAEKMKNKKAVIHRRAEEKRAMVMARRGEEVLKTEEMAAKYCATGVAPKKFLGCFGA</sequence>
<evidence type="ECO:0000313" key="7">
    <source>
        <dbReference type="Proteomes" id="UP000823388"/>
    </source>
</evidence>
<keyword evidence="2" id="KW-0175">Coiled coil</keyword>
<evidence type="ECO:0000256" key="1">
    <source>
        <dbReference type="ARBA" id="ARBA00005711"/>
    </source>
</evidence>
<evidence type="ECO:0008006" key="8">
    <source>
        <dbReference type="Google" id="ProtNLM"/>
    </source>
</evidence>
<comment type="caution">
    <text evidence="6">The sequence shown here is derived from an EMBL/GenBank/DDBJ whole genome shotgun (WGS) entry which is preliminary data.</text>
</comment>
<dbReference type="PANTHER" id="PTHR31775">
    <property type="entry name" value="OS02G0117200 PROTEIN"/>
    <property type="match status" value="1"/>
</dbReference>
<gene>
    <name evidence="6" type="ORF">PVAP13_1KG410900</name>
</gene>
<dbReference type="OrthoDB" id="684343at2759"/>
<comment type="similarity">
    <text evidence="1">Belongs to the remorin family.</text>
</comment>